<evidence type="ECO:0000313" key="2">
    <source>
        <dbReference type="WBParaSite" id="nRc.2.0.1.t00010-RA"/>
    </source>
</evidence>
<name>A0A915HD63_ROMCU</name>
<reference evidence="2" key="1">
    <citation type="submission" date="2022-11" db="UniProtKB">
        <authorList>
            <consortium name="WormBaseParasite"/>
        </authorList>
    </citation>
    <scope>IDENTIFICATION</scope>
</reference>
<organism evidence="1 2">
    <name type="scientific">Romanomermis culicivorax</name>
    <name type="common">Nematode worm</name>
    <dbReference type="NCBI Taxonomy" id="13658"/>
    <lineage>
        <taxon>Eukaryota</taxon>
        <taxon>Metazoa</taxon>
        <taxon>Ecdysozoa</taxon>
        <taxon>Nematoda</taxon>
        <taxon>Enoplea</taxon>
        <taxon>Dorylaimia</taxon>
        <taxon>Mermithida</taxon>
        <taxon>Mermithoidea</taxon>
        <taxon>Mermithidae</taxon>
        <taxon>Romanomermis</taxon>
    </lineage>
</organism>
<sequence>MNESPAKAVSVEELARQIALFNWNMMNVGSPNSVSYSSSTYGSPSNSVTSSVFSPLFKGPLDIFSRKVFVGGLPPDIDEG</sequence>
<accession>A0A915HD63</accession>
<dbReference type="WBParaSite" id="nRc.2.0.1.t00010-RA">
    <property type="protein sequence ID" value="nRc.2.0.1.t00010-RA"/>
    <property type="gene ID" value="nRc.2.0.1.g00010"/>
</dbReference>
<dbReference type="AlphaFoldDB" id="A0A915HD63"/>
<proteinExistence type="predicted"/>
<evidence type="ECO:0000313" key="1">
    <source>
        <dbReference type="Proteomes" id="UP000887565"/>
    </source>
</evidence>
<protein>
    <submittedName>
        <fullName evidence="2">Uncharacterized protein</fullName>
    </submittedName>
</protein>
<keyword evidence="1" id="KW-1185">Reference proteome</keyword>
<dbReference type="Proteomes" id="UP000887565">
    <property type="component" value="Unplaced"/>
</dbReference>